<dbReference type="AlphaFoldDB" id="A0A0G1B8K1"/>
<dbReference type="InterPro" id="IPR005754">
    <property type="entry name" value="Sortase"/>
</dbReference>
<proteinExistence type="predicted"/>
<dbReference type="InterPro" id="IPR042003">
    <property type="entry name" value="Sortase_E"/>
</dbReference>
<reference evidence="3 4" key="1">
    <citation type="journal article" date="2015" name="Nature">
        <title>rRNA introns, odd ribosomes, and small enigmatic genomes across a large radiation of phyla.</title>
        <authorList>
            <person name="Brown C.T."/>
            <person name="Hug L.A."/>
            <person name="Thomas B.C."/>
            <person name="Sharon I."/>
            <person name="Castelle C.J."/>
            <person name="Singh A."/>
            <person name="Wilkins M.J."/>
            <person name="Williams K.H."/>
            <person name="Banfield J.F."/>
        </authorList>
    </citation>
    <scope>NUCLEOTIDE SEQUENCE [LARGE SCALE GENOMIC DNA]</scope>
</reference>
<protein>
    <submittedName>
        <fullName evidence="3">Sortase family protein</fullName>
    </submittedName>
</protein>
<dbReference type="NCBIfam" id="TIGR01076">
    <property type="entry name" value="sortase_fam"/>
    <property type="match status" value="1"/>
</dbReference>
<evidence type="ECO:0000313" key="3">
    <source>
        <dbReference type="EMBL" id="KKS42641.1"/>
    </source>
</evidence>
<gene>
    <name evidence="3" type="ORF">UV06_C0008G0006</name>
</gene>
<dbReference type="Pfam" id="PF04203">
    <property type="entry name" value="Sortase"/>
    <property type="match status" value="1"/>
</dbReference>
<keyword evidence="2" id="KW-0472">Membrane</keyword>
<dbReference type="EMBL" id="LCDA01000008">
    <property type="protein sequence ID" value="KKS42641.1"/>
    <property type="molecule type" value="Genomic_DNA"/>
</dbReference>
<dbReference type="CDD" id="cd05830">
    <property type="entry name" value="Sortase_E"/>
    <property type="match status" value="1"/>
</dbReference>
<name>A0A0G1B8K1_9BACT</name>
<sequence>MKLVIGILLVIFSIVIVVTTYFPLAKNEVEYQLNKTKGQNIEEITPLSREFGIVIPKLGINVKVIKNVNSYDANVYQKALTQGVAHAEGTNLPGEDGNIFIFSHSSENFYEAVRYNSIFYLLPKLEIGDTITLYFEGKRFDYHVREKIIANPDEVSFLTDKSEKPMLTLMTCYPPGTNLKRFIVVADLTL</sequence>
<dbReference type="Gene3D" id="2.40.260.10">
    <property type="entry name" value="Sortase"/>
    <property type="match status" value="1"/>
</dbReference>
<comment type="caution">
    <text evidence="3">The sequence shown here is derived from an EMBL/GenBank/DDBJ whole genome shotgun (WGS) entry which is preliminary data.</text>
</comment>
<keyword evidence="2" id="KW-0812">Transmembrane</keyword>
<evidence type="ECO:0000313" key="4">
    <source>
        <dbReference type="Proteomes" id="UP000033854"/>
    </source>
</evidence>
<dbReference type="SUPFAM" id="SSF63817">
    <property type="entry name" value="Sortase"/>
    <property type="match status" value="1"/>
</dbReference>
<keyword evidence="2" id="KW-1133">Transmembrane helix</keyword>
<dbReference type="Proteomes" id="UP000033854">
    <property type="component" value="Unassembled WGS sequence"/>
</dbReference>
<organism evidence="3 4">
    <name type="scientific">Candidatus Collierbacteria bacterium GW2011_GWA2_42_17</name>
    <dbReference type="NCBI Taxonomy" id="1618378"/>
    <lineage>
        <taxon>Bacteria</taxon>
        <taxon>Candidatus Collieribacteriota</taxon>
    </lineage>
</organism>
<evidence type="ECO:0000256" key="2">
    <source>
        <dbReference type="SAM" id="Phobius"/>
    </source>
</evidence>
<dbReference type="InterPro" id="IPR023365">
    <property type="entry name" value="Sortase_dom-sf"/>
</dbReference>
<evidence type="ECO:0000256" key="1">
    <source>
        <dbReference type="ARBA" id="ARBA00022801"/>
    </source>
</evidence>
<accession>A0A0G1B8K1</accession>
<dbReference type="GO" id="GO:0016787">
    <property type="term" value="F:hydrolase activity"/>
    <property type="evidence" value="ECO:0007669"/>
    <property type="project" value="UniProtKB-KW"/>
</dbReference>
<keyword evidence="1" id="KW-0378">Hydrolase</keyword>
<feature type="transmembrane region" description="Helical" evidence="2">
    <location>
        <begin position="6"/>
        <end position="25"/>
    </location>
</feature>